<keyword evidence="2" id="KW-0238">DNA-binding</keyword>
<dbReference type="Gene3D" id="1.10.10.10">
    <property type="entry name" value="Winged helix-like DNA-binding domain superfamily/Winged helix DNA-binding domain"/>
    <property type="match status" value="1"/>
</dbReference>
<dbReference type="SUPFAM" id="SSF46894">
    <property type="entry name" value="C-terminal effector domain of the bipartite response regulators"/>
    <property type="match status" value="1"/>
</dbReference>
<dbReference type="InterPro" id="IPR041664">
    <property type="entry name" value="AAA_16"/>
</dbReference>
<dbReference type="OrthoDB" id="3197423at2"/>
<dbReference type="EMBL" id="MVHM01000003">
    <property type="protein sequence ID" value="ORA39679.1"/>
    <property type="molecule type" value="Genomic_DNA"/>
</dbReference>
<dbReference type="AlphaFoldDB" id="A0A7I7W4C4"/>
<dbReference type="EMBL" id="AP022606">
    <property type="protein sequence ID" value="BBZ11742.1"/>
    <property type="molecule type" value="Genomic_DNA"/>
</dbReference>
<dbReference type="SMART" id="SM00421">
    <property type="entry name" value="HTH_LUXR"/>
    <property type="match status" value="1"/>
</dbReference>
<dbReference type="Pfam" id="PF00196">
    <property type="entry name" value="GerE"/>
    <property type="match status" value="1"/>
</dbReference>
<dbReference type="Proteomes" id="UP000467379">
    <property type="component" value="Chromosome"/>
</dbReference>
<dbReference type="Pfam" id="PF13191">
    <property type="entry name" value="AAA_16"/>
    <property type="match status" value="1"/>
</dbReference>
<feature type="domain" description="HTH luxR-type" evidence="4">
    <location>
        <begin position="802"/>
        <end position="867"/>
    </location>
</feature>
<dbReference type="PROSITE" id="PS50043">
    <property type="entry name" value="HTH_LUXR_2"/>
    <property type="match status" value="1"/>
</dbReference>
<evidence type="ECO:0000256" key="2">
    <source>
        <dbReference type="ARBA" id="ARBA00023125"/>
    </source>
</evidence>
<proteinExistence type="predicted"/>
<gene>
    <name evidence="6" type="ORF">BST20_09290</name>
    <name evidence="5" type="ORF">MBRA_19370</name>
</gene>
<dbReference type="InterPro" id="IPR036388">
    <property type="entry name" value="WH-like_DNA-bd_sf"/>
</dbReference>
<organism evidence="6 7">
    <name type="scientific">Mycobacterium branderi</name>
    <dbReference type="NCBI Taxonomy" id="43348"/>
    <lineage>
        <taxon>Bacteria</taxon>
        <taxon>Bacillati</taxon>
        <taxon>Actinomycetota</taxon>
        <taxon>Actinomycetes</taxon>
        <taxon>Mycobacteriales</taxon>
        <taxon>Mycobacteriaceae</taxon>
        <taxon>Mycobacterium</taxon>
    </lineage>
</organism>
<keyword evidence="3" id="KW-0804">Transcription</keyword>
<dbReference type="PRINTS" id="PR00038">
    <property type="entry name" value="HTHLUXR"/>
</dbReference>
<dbReference type="InterPro" id="IPR016032">
    <property type="entry name" value="Sig_transdc_resp-reg_C-effctor"/>
</dbReference>
<dbReference type="PANTHER" id="PTHR44688:SF16">
    <property type="entry name" value="DNA-BINDING TRANSCRIPTIONAL ACTIVATOR DEVR_DOSR"/>
    <property type="match status" value="1"/>
</dbReference>
<reference evidence="5" key="3">
    <citation type="submission" date="2020-02" db="EMBL/GenBank/DDBJ databases">
        <authorList>
            <person name="Matsumoto Y."/>
            <person name="Motooka D."/>
            <person name="Nakamura S."/>
        </authorList>
    </citation>
    <scope>NUCLEOTIDE SEQUENCE</scope>
    <source>
        <strain evidence="5">JCM 12687</strain>
    </source>
</reference>
<sequence>MGDRWPLTGRGEELRLIGEALADSDRQGVVIAGRAGVGKTRLAREAAETMAESGWAVSRLAGTATGRPVLLGAFAQWVDDFDATPLAMAHQVVTAMRAGAGDAPLLAVVDDAHLLDDLSALVVNQLVTQNIATVIATIRTGEAAPDAVTTLWKDGALRRLELQPLSRLESDELLRSVLGDLHAECAERMWKLTRGNVLYLRHLVEQERAAGRLVCQDGQWSWTAGSSVSPTLVELVESQIGAVPEDVRNVVDLVAVAEPIDRSCLASLVNPQSVEAAEERGLIKVSSSTDAVYVGHPLYGEVRLNQCGPLRLRRLRGEIATAMARSEKPAGTDPLRLGLLWLESDLPPDPHVLARAANIARSRLDLELAERLARAAVDADSDPATKLLLAYVLFMREKGAESEQVFSTIDPHDLPATSFVSPAILRSANLLWVLRRPEQSWEVIDDALRRAKSGRTDHLRTFRAVQLVLAGKPAETLEVMAGVDEHRLDHFGRILGLCAQVIALGDLGRPKEACEKAAAGYAVINESPQDSYQGTGVAEFHAYALLAAGHIEDAVTVAEDRYRLCAELPGMIGSMATAVVGMTALGKGDLATAVRYLGSADTGMGSYGEISGIFYRFKILRTEALARSGQVEAAVAALDVLRDSRHPAYAFVESGYLVASAWVAAVRGRVGESREIASRAVEFARSHGQLAREVMCLQTAAQLGDASVADRLAELASLVEGPRAAIAARYARALADGDTAGLEAASRDFEAMGDMLAAADAAAHAASTYRQAGLRGSALSASARARQLAQECGGAVSPALAAAKVALPLTEREREIALLVSQGLSNREIAEAMSLPVRTVEGHIYRATVKAGVVTRAELAAVIRQFDQAEAYARSR</sequence>
<accession>A0A7I7W4C4</accession>
<evidence type="ECO:0000313" key="5">
    <source>
        <dbReference type="EMBL" id="BBZ11742.1"/>
    </source>
</evidence>
<dbReference type="PROSITE" id="PS00622">
    <property type="entry name" value="HTH_LUXR_1"/>
    <property type="match status" value="1"/>
</dbReference>
<name>A0A7I7W4C4_9MYCO</name>
<dbReference type="SUPFAM" id="SSF52540">
    <property type="entry name" value="P-loop containing nucleoside triphosphate hydrolases"/>
    <property type="match status" value="1"/>
</dbReference>
<evidence type="ECO:0000259" key="4">
    <source>
        <dbReference type="PROSITE" id="PS50043"/>
    </source>
</evidence>
<keyword evidence="8" id="KW-1185">Reference proteome</keyword>
<dbReference type="CDD" id="cd06170">
    <property type="entry name" value="LuxR_C_like"/>
    <property type="match status" value="1"/>
</dbReference>
<evidence type="ECO:0000256" key="3">
    <source>
        <dbReference type="ARBA" id="ARBA00023163"/>
    </source>
</evidence>
<reference evidence="6 7" key="1">
    <citation type="submission" date="2016-12" db="EMBL/GenBank/DDBJ databases">
        <title>The new phylogeny of genus Mycobacterium.</title>
        <authorList>
            <person name="Tortoli E."/>
            <person name="Trovato A."/>
            <person name="Cirillo D.M."/>
        </authorList>
    </citation>
    <scope>NUCLEOTIDE SEQUENCE [LARGE SCALE GENOMIC DNA]</scope>
    <source>
        <strain evidence="6 7">DSM 44624</strain>
    </source>
</reference>
<dbReference type="PANTHER" id="PTHR44688">
    <property type="entry name" value="DNA-BINDING TRANSCRIPTIONAL ACTIVATOR DEVR_DOSR"/>
    <property type="match status" value="1"/>
</dbReference>
<keyword evidence="1" id="KW-0805">Transcription regulation</keyword>
<dbReference type="InterPro" id="IPR027417">
    <property type="entry name" value="P-loop_NTPase"/>
</dbReference>
<reference evidence="5 8" key="2">
    <citation type="journal article" date="2019" name="Emerg. Microbes Infect.">
        <title>Comprehensive subspecies identification of 175 nontuberculous mycobacteria species based on 7547 genomic profiles.</title>
        <authorList>
            <person name="Matsumoto Y."/>
            <person name="Kinjo T."/>
            <person name="Motooka D."/>
            <person name="Nabeya D."/>
            <person name="Jung N."/>
            <person name="Uechi K."/>
            <person name="Horii T."/>
            <person name="Iida T."/>
            <person name="Fujita J."/>
            <person name="Nakamura S."/>
        </authorList>
    </citation>
    <scope>NUCLEOTIDE SEQUENCE [LARGE SCALE GENOMIC DNA]</scope>
    <source>
        <strain evidence="5 8">JCM 12687</strain>
    </source>
</reference>
<evidence type="ECO:0000256" key="1">
    <source>
        <dbReference type="ARBA" id="ARBA00023015"/>
    </source>
</evidence>
<evidence type="ECO:0000313" key="7">
    <source>
        <dbReference type="Proteomes" id="UP000192441"/>
    </source>
</evidence>
<evidence type="ECO:0000313" key="8">
    <source>
        <dbReference type="Proteomes" id="UP000467379"/>
    </source>
</evidence>
<dbReference type="Gene3D" id="3.40.50.300">
    <property type="entry name" value="P-loop containing nucleotide triphosphate hydrolases"/>
    <property type="match status" value="1"/>
</dbReference>
<protein>
    <submittedName>
        <fullName evidence="6">Helix-turn-helix transcriptional regulator</fullName>
    </submittedName>
    <submittedName>
        <fullName evidence="5">LuxR family transcriptional regulator</fullName>
    </submittedName>
</protein>
<dbReference type="Proteomes" id="UP000192441">
    <property type="component" value="Unassembled WGS sequence"/>
</dbReference>
<dbReference type="GO" id="GO:0006355">
    <property type="term" value="P:regulation of DNA-templated transcription"/>
    <property type="evidence" value="ECO:0007669"/>
    <property type="project" value="InterPro"/>
</dbReference>
<dbReference type="InterPro" id="IPR000792">
    <property type="entry name" value="Tscrpt_reg_LuxR_C"/>
</dbReference>
<evidence type="ECO:0000313" key="6">
    <source>
        <dbReference type="EMBL" id="ORA39679.1"/>
    </source>
</evidence>
<dbReference type="GO" id="GO:0003677">
    <property type="term" value="F:DNA binding"/>
    <property type="evidence" value="ECO:0007669"/>
    <property type="project" value="UniProtKB-KW"/>
</dbReference>
<dbReference type="RefSeq" id="WP_083131160.1">
    <property type="nucleotide sequence ID" value="NZ_AP022606.1"/>
</dbReference>